<evidence type="ECO:0008006" key="4">
    <source>
        <dbReference type="Google" id="ProtNLM"/>
    </source>
</evidence>
<evidence type="ECO:0000313" key="3">
    <source>
        <dbReference type="Proteomes" id="UP001180020"/>
    </source>
</evidence>
<keyword evidence="3" id="KW-1185">Reference proteome</keyword>
<dbReference type="InterPro" id="IPR007608">
    <property type="entry name" value="Senescence_reg_S40"/>
</dbReference>
<dbReference type="EMBL" id="JAUJYO010000003">
    <property type="protein sequence ID" value="KAK1321547.1"/>
    <property type="molecule type" value="Genomic_DNA"/>
</dbReference>
<dbReference type="AlphaFoldDB" id="A0AAV9FAD8"/>
<dbReference type="Proteomes" id="UP001180020">
    <property type="component" value="Unassembled WGS sequence"/>
</dbReference>
<dbReference type="Pfam" id="PF04520">
    <property type="entry name" value="Senescence_reg"/>
    <property type="match status" value="1"/>
</dbReference>
<reference evidence="2" key="1">
    <citation type="journal article" date="2023" name="Nat. Commun.">
        <title>Diploid and tetraploid genomes of Acorus and the evolution of monocots.</title>
        <authorList>
            <person name="Ma L."/>
            <person name="Liu K.W."/>
            <person name="Li Z."/>
            <person name="Hsiao Y.Y."/>
            <person name="Qi Y."/>
            <person name="Fu T."/>
            <person name="Tang G.D."/>
            <person name="Zhang D."/>
            <person name="Sun W.H."/>
            <person name="Liu D.K."/>
            <person name="Li Y."/>
            <person name="Chen G.Z."/>
            <person name="Liu X.D."/>
            <person name="Liao X.Y."/>
            <person name="Jiang Y.T."/>
            <person name="Yu X."/>
            <person name="Hao Y."/>
            <person name="Huang J."/>
            <person name="Zhao X.W."/>
            <person name="Ke S."/>
            <person name="Chen Y.Y."/>
            <person name="Wu W.L."/>
            <person name="Hsu J.L."/>
            <person name="Lin Y.F."/>
            <person name="Huang M.D."/>
            <person name="Li C.Y."/>
            <person name="Huang L."/>
            <person name="Wang Z.W."/>
            <person name="Zhao X."/>
            <person name="Zhong W.Y."/>
            <person name="Peng D.H."/>
            <person name="Ahmad S."/>
            <person name="Lan S."/>
            <person name="Zhang J.S."/>
            <person name="Tsai W.C."/>
            <person name="Van de Peer Y."/>
            <person name="Liu Z.J."/>
        </authorList>
    </citation>
    <scope>NUCLEOTIDE SEQUENCE</scope>
    <source>
        <strain evidence="2">CP</strain>
    </source>
</reference>
<comment type="similarity">
    <text evidence="1">Belongs to the senescence regulator S40 family.</text>
</comment>
<comment type="caution">
    <text evidence="2">The sequence shown here is derived from an EMBL/GenBank/DDBJ whole genome shotgun (WGS) entry which is preliminary data.</text>
</comment>
<dbReference type="GO" id="GO:0010150">
    <property type="term" value="P:leaf senescence"/>
    <property type="evidence" value="ECO:0007669"/>
    <property type="project" value="UniProtKB-ARBA"/>
</dbReference>
<organism evidence="2 3">
    <name type="scientific">Acorus calamus</name>
    <name type="common">Sweet flag</name>
    <dbReference type="NCBI Taxonomy" id="4465"/>
    <lineage>
        <taxon>Eukaryota</taxon>
        <taxon>Viridiplantae</taxon>
        <taxon>Streptophyta</taxon>
        <taxon>Embryophyta</taxon>
        <taxon>Tracheophyta</taxon>
        <taxon>Spermatophyta</taxon>
        <taxon>Magnoliopsida</taxon>
        <taxon>Liliopsida</taxon>
        <taxon>Acoraceae</taxon>
        <taxon>Acorus</taxon>
    </lineage>
</organism>
<sequence length="123" mass="14018">MEELEESDMSYLPIAASRWTSSTQTAKKSDPIDIPRNMKRPWKIEFSSCSHNQSCAALHVNNEEDADEEEEYGVLPHVLVSRRMTAPGKMEFSVRTGQGRKLKGRDLSRVRDSILRMTGFIES</sequence>
<reference evidence="2" key="2">
    <citation type="submission" date="2023-06" db="EMBL/GenBank/DDBJ databases">
        <authorList>
            <person name="Ma L."/>
            <person name="Liu K.-W."/>
            <person name="Li Z."/>
            <person name="Hsiao Y.-Y."/>
            <person name="Qi Y."/>
            <person name="Fu T."/>
            <person name="Tang G."/>
            <person name="Zhang D."/>
            <person name="Sun W.-H."/>
            <person name="Liu D.-K."/>
            <person name="Li Y."/>
            <person name="Chen G.-Z."/>
            <person name="Liu X.-D."/>
            <person name="Liao X.-Y."/>
            <person name="Jiang Y.-T."/>
            <person name="Yu X."/>
            <person name="Hao Y."/>
            <person name="Huang J."/>
            <person name="Zhao X.-W."/>
            <person name="Ke S."/>
            <person name="Chen Y.-Y."/>
            <person name="Wu W.-L."/>
            <person name="Hsu J.-L."/>
            <person name="Lin Y.-F."/>
            <person name="Huang M.-D."/>
            <person name="Li C.-Y."/>
            <person name="Huang L."/>
            <person name="Wang Z.-W."/>
            <person name="Zhao X."/>
            <person name="Zhong W.-Y."/>
            <person name="Peng D.-H."/>
            <person name="Ahmad S."/>
            <person name="Lan S."/>
            <person name="Zhang J.-S."/>
            <person name="Tsai W.-C."/>
            <person name="Van De Peer Y."/>
            <person name="Liu Z.-J."/>
        </authorList>
    </citation>
    <scope>NUCLEOTIDE SEQUENCE</scope>
    <source>
        <strain evidence="2">CP</strain>
        <tissue evidence="2">Leaves</tissue>
    </source>
</reference>
<accession>A0AAV9FAD8</accession>
<evidence type="ECO:0000256" key="1">
    <source>
        <dbReference type="ARBA" id="ARBA00034773"/>
    </source>
</evidence>
<gene>
    <name evidence="2" type="ORF">QJS10_CPA03g00802</name>
</gene>
<name>A0AAV9FAD8_ACOCL</name>
<evidence type="ECO:0000313" key="2">
    <source>
        <dbReference type="EMBL" id="KAK1321547.1"/>
    </source>
</evidence>
<proteinExistence type="inferred from homology"/>
<dbReference type="PANTHER" id="PTHR33083:SF123">
    <property type="entry name" value="EXPRESSED PROTEIN"/>
    <property type="match status" value="1"/>
</dbReference>
<protein>
    <recommendedName>
        <fullName evidence="4">Senescence regulator</fullName>
    </recommendedName>
</protein>
<dbReference type="PANTHER" id="PTHR33083">
    <property type="entry name" value="EXPRESSED PROTEIN"/>
    <property type="match status" value="1"/>
</dbReference>